<dbReference type="EMBL" id="VOBQ01000001">
    <property type="protein sequence ID" value="TWO73332.1"/>
    <property type="molecule type" value="Genomic_DNA"/>
</dbReference>
<keyword evidence="2" id="KW-0238">DNA-binding</keyword>
<dbReference type="InterPro" id="IPR036388">
    <property type="entry name" value="WH-like_DNA-bd_sf"/>
</dbReference>
<dbReference type="Gene3D" id="1.20.120.530">
    <property type="entry name" value="GntR ligand-binding domain-like"/>
    <property type="match status" value="1"/>
</dbReference>
<keyword evidence="1" id="KW-0805">Transcription regulation</keyword>
<dbReference type="InterPro" id="IPR011711">
    <property type="entry name" value="GntR_C"/>
</dbReference>
<dbReference type="GO" id="GO:0003677">
    <property type="term" value="F:DNA binding"/>
    <property type="evidence" value="ECO:0007669"/>
    <property type="project" value="UniProtKB-KW"/>
</dbReference>
<keyword evidence="3" id="KW-0804">Transcription</keyword>
<gene>
    <name evidence="5" type="ORF">FN976_00350</name>
</gene>
<name>A0A562ZXI9_9BURK</name>
<dbReference type="InterPro" id="IPR000524">
    <property type="entry name" value="Tscrpt_reg_HTH_GntR"/>
</dbReference>
<protein>
    <submittedName>
        <fullName evidence="5">FadR family transcriptional regulator</fullName>
    </submittedName>
</protein>
<feature type="domain" description="HTH gntR-type" evidence="4">
    <location>
        <begin position="17"/>
        <end position="87"/>
    </location>
</feature>
<dbReference type="PROSITE" id="PS50949">
    <property type="entry name" value="HTH_GNTR"/>
    <property type="match status" value="1"/>
</dbReference>
<comment type="caution">
    <text evidence="5">The sequence shown here is derived from an EMBL/GenBank/DDBJ whole genome shotgun (WGS) entry which is preliminary data.</text>
</comment>
<evidence type="ECO:0000313" key="6">
    <source>
        <dbReference type="Proteomes" id="UP000318199"/>
    </source>
</evidence>
<reference evidence="5 6" key="1">
    <citation type="submission" date="2019-07" db="EMBL/GenBank/DDBJ databases">
        <title>Caenimonas sedimenti sp. nov., isolated from activated sludge.</title>
        <authorList>
            <person name="Xu J."/>
        </authorList>
    </citation>
    <scope>NUCLEOTIDE SEQUENCE [LARGE SCALE GENOMIC DNA]</scope>
    <source>
        <strain evidence="5 6">HX-9-20</strain>
    </source>
</reference>
<keyword evidence="6" id="KW-1185">Reference proteome</keyword>
<dbReference type="CDD" id="cd07377">
    <property type="entry name" value="WHTH_GntR"/>
    <property type="match status" value="1"/>
</dbReference>
<accession>A0A562ZXI9</accession>
<evidence type="ECO:0000256" key="3">
    <source>
        <dbReference type="ARBA" id="ARBA00023163"/>
    </source>
</evidence>
<dbReference type="SMART" id="SM00345">
    <property type="entry name" value="HTH_GNTR"/>
    <property type="match status" value="1"/>
</dbReference>
<evidence type="ECO:0000256" key="2">
    <source>
        <dbReference type="ARBA" id="ARBA00023125"/>
    </source>
</evidence>
<dbReference type="OrthoDB" id="5450856at2"/>
<dbReference type="SUPFAM" id="SSF48008">
    <property type="entry name" value="GntR ligand-binding domain-like"/>
    <property type="match status" value="1"/>
</dbReference>
<evidence type="ECO:0000313" key="5">
    <source>
        <dbReference type="EMBL" id="TWO73332.1"/>
    </source>
</evidence>
<organism evidence="5 6">
    <name type="scientific">Caenimonas sedimenti</name>
    <dbReference type="NCBI Taxonomy" id="2596921"/>
    <lineage>
        <taxon>Bacteria</taxon>
        <taxon>Pseudomonadati</taxon>
        <taxon>Pseudomonadota</taxon>
        <taxon>Betaproteobacteria</taxon>
        <taxon>Burkholderiales</taxon>
        <taxon>Comamonadaceae</taxon>
        <taxon>Caenimonas</taxon>
    </lineage>
</organism>
<dbReference type="AlphaFoldDB" id="A0A562ZXI9"/>
<dbReference type="Proteomes" id="UP000318199">
    <property type="component" value="Unassembled WGS sequence"/>
</dbReference>
<dbReference type="InterPro" id="IPR036390">
    <property type="entry name" value="WH_DNA-bd_sf"/>
</dbReference>
<proteinExistence type="predicted"/>
<sequence length="286" mass="31574">MPRIQPTRFVFQPVQLVRPCEIVAFRISEAVRAGDVRVGERLPSEQNLSEQLGVSRPTLREAIKLLAQAGIVRVLPGSSGGIFVTSEAIPPELCGLPLPELPMQDIAGVMEARRLIEPHVARLAAAYATPADFESMRDAVRLSEQTDLRYRKRRITEEGVQLMTIASTRFNIAVARATQNSVLVQMMEILVRRMEPVRMLAVRELPDVTLSTRTLASSLAAIESGDPELIDRATTERIGLLEAAWERATGQRLRRRPVLQRLAGADPALAASVAAPRRKPAVRKRA</sequence>
<dbReference type="PANTHER" id="PTHR43537">
    <property type="entry name" value="TRANSCRIPTIONAL REGULATOR, GNTR FAMILY"/>
    <property type="match status" value="1"/>
</dbReference>
<dbReference type="Gene3D" id="1.10.10.10">
    <property type="entry name" value="Winged helix-like DNA-binding domain superfamily/Winged helix DNA-binding domain"/>
    <property type="match status" value="1"/>
</dbReference>
<evidence type="ECO:0000259" key="4">
    <source>
        <dbReference type="PROSITE" id="PS50949"/>
    </source>
</evidence>
<dbReference type="PRINTS" id="PR00035">
    <property type="entry name" value="HTHGNTR"/>
</dbReference>
<dbReference type="SUPFAM" id="SSF46785">
    <property type="entry name" value="Winged helix' DNA-binding domain"/>
    <property type="match status" value="1"/>
</dbReference>
<evidence type="ECO:0000256" key="1">
    <source>
        <dbReference type="ARBA" id="ARBA00023015"/>
    </source>
</evidence>
<dbReference type="GO" id="GO:0003700">
    <property type="term" value="F:DNA-binding transcription factor activity"/>
    <property type="evidence" value="ECO:0007669"/>
    <property type="project" value="InterPro"/>
</dbReference>
<dbReference type="Pfam" id="PF00392">
    <property type="entry name" value="GntR"/>
    <property type="match status" value="1"/>
</dbReference>
<dbReference type="RefSeq" id="WP_145889814.1">
    <property type="nucleotide sequence ID" value="NZ_VOBQ01000001.1"/>
</dbReference>
<dbReference type="PANTHER" id="PTHR43537:SF5">
    <property type="entry name" value="UXU OPERON TRANSCRIPTIONAL REGULATOR"/>
    <property type="match status" value="1"/>
</dbReference>
<dbReference type="SMART" id="SM00895">
    <property type="entry name" value="FCD"/>
    <property type="match status" value="1"/>
</dbReference>
<dbReference type="Pfam" id="PF07729">
    <property type="entry name" value="FCD"/>
    <property type="match status" value="1"/>
</dbReference>
<dbReference type="InterPro" id="IPR008920">
    <property type="entry name" value="TF_FadR/GntR_C"/>
</dbReference>